<accession>A0A255ZYJ5</accession>
<dbReference type="AlphaFoldDB" id="A0A255ZYJ5"/>
<dbReference type="Proteomes" id="UP000216035">
    <property type="component" value="Unassembled WGS sequence"/>
</dbReference>
<evidence type="ECO:0000313" key="2">
    <source>
        <dbReference type="Proteomes" id="UP000216035"/>
    </source>
</evidence>
<proteinExistence type="predicted"/>
<gene>
    <name evidence="1" type="ORF">CHX27_05420</name>
</gene>
<sequence>MKFKQLFIVLVLLLFVTNSFGQKIGFIQRAQHRISADLTPLKKAWELALTNQNRVAELVHFEIESGLDPTVNKTFYVLTALSKDRKIKVYAPLKNVDGNLSIAGKDMPLSTVVFIETEQTSKVKIDNNTWQCERVDQATCSPSVLIE</sequence>
<keyword evidence="2" id="KW-1185">Reference proteome</keyword>
<dbReference type="RefSeq" id="WP_094485745.1">
    <property type="nucleotide sequence ID" value="NZ_NOXX01000175.1"/>
</dbReference>
<protein>
    <submittedName>
        <fullName evidence="1">Uncharacterized protein</fullName>
    </submittedName>
</protein>
<dbReference type="OrthoDB" id="1349728at2"/>
<comment type="caution">
    <text evidence="1">The sequence shown here is derived from an EMBL/GenBank/DDBJ whole genome shotgun (WGS) entry which is preliminary data.</text>
</comment>
<reference evidence="1 2" key="1">
    <citation type="submission" date="2017-07" db="EMBL/GenBank/DDBJ databases">
        <title>Flavobacterium cyanobacteriorum sp. nov., isolated from cyanobacterial aggregates in a eutrophic lake.</title>
        <authorList>
            <person name="Cai H."/>
        </authorList>
    </citation>
    <scope>NUCLEOTIDE SEQUENCE [LARGE SCALE GENOMIC DNA]</scope>
    <source>
        <strain evidence="1 2">TH167</strain>
    </source>
</reference>
<name>A0A255ZYJ5_9FLAO</name>
<evidence type="ECO:0000313" key="1">
    <source>
        <dbReference type="EMBL" id="OYQ45955.1"/>
    </source>
</evidence>
<organism evidence="1 2">
    <name type="scientific">Flavobacterium aurantiibacter</name>
    <dbReference type="NCBI Taxonomy" id="2023067"/>
    <lineage>
        <taxon>Bacteria</taxon>
        <taxon>Pseudomonadati</taxon>
        <taxon>Bacteroidota</taxon>
        <taxon>Flavobacteriia</taxon>
        <taxon>Flavobacteriales</taxon>
        <taxon>Flavobacteriaceae</taxon>
        <taxon>Flavobacterium</taxon>
    </lineage>
</organism>
<dbReference type="EMBL" id="NOXX01000175">
    <property type="protein sequence ID" value="OYQ45955.1"/>
    <property type="molecule type" value="Genomic_DNA"/>
</dbReference>